<dbReference type="Proteomes" id="UP000280346">
    <property type="component" value="Unassembled WGS sequence"/>
</dbReference>
<comment type="caution">
    <text evidence="2">The sequence shown here is derived from an EMBL/GenBank/DDBJ whole genome shotgun (WGS) entry which is preliminary data.</text>
</comment>
<proteinExistence type="predicted"/>
<keyword evidence="1" id="KW-0732">Signal</keyword>
<dbReference type="SUPFAM" id="SSF141571">
    <property type="entry name" value="Pentapeptide repeat-like"/>
    <property type="match status" value="1"/>
</dbReference>
<feature type="signal peptide" evidence="1">
    <location>
        <begin position="1"/>
        <end position="22"/>
    </location>
</feature>
<evidence type="ECO:0000256" key="1">
    <source>
        <dbReference type="SAM" id="SignalP"/>
    </source>
</evidence>
<dbReference type="AlphaFoldDB" id="A0A3S0V622"/>
<feature type="chain" id="PRO_5018584453" evidence="1">
    <location>
        <begin position="23"/>
        <end position="165"/>
    </location>
</feature>
<dbReference type="Pfam" id="PF00805">
    <property type="entry name" value="Pentapeptide"/>
    <property type="match status" value="2"/>
</dbReference>
<dbReference type="InterPro" id="IPR051082">
    <property type="entry name" value="Pentapeptide-BTB/POZ_domain"/>
</dbReference>
<dbReference type="PANTHER" id="PTHR14136:SF17">
    <property type="entry name" value="BTB_POZ DOMAIN-CONTAINING PROTEIN KCTD9"/>
    <property type="match status" value="1"/>
</dbReference>
<dbReference type="PANTHER" id="PTHR14136">
    <property type="entry name" value="BTB_POZ DOMAIN-CONTAINING PROTEIN KCTD9"/>
    <property type="match status" value="1"/>
</dbReference>
<dbReference type="EMBL" id="RZIJ01000009">
    <property type="protein sequence ID" value="RUQ70722.1"/>
    <property type="molecule type" value="Genomic_DNA"/>
</dbReference>
<name>A0A3S0V622_9PROT</name>
<organism evidence="2 3">
    <name type="scientific">Azospirillum doebereinerae</name>
    <dbReference type="NCBI Taxonomy" id="92933"/>
    <lineage>
        <taxon>Bacteria</taxon>
        <taxon>Pseudomonadati</taxon>
        <taxon>Pseudomonadota</taxon>
        <taxon>Alphaproteobacteria</taxon>
        <taxon>Rhodospirillales</taxon>
        <taxon>Azospirillaceae</taxon>
        <taxon>Azospirillum</taxon>
    </lineage>
</organism>
<dbReference type="RefSeq" id="WP_126998535.1">
    <property type="nucleotide sequence ID" value="NZ_CP173191.1"/>
</dbReference>
<dbReference type="OrthoDB" id="7304622at2"/>
<evidence type="ECO:0000313" key="2">
    <source>
        <dbReference type="EMBL" id="RUQ70722.1"/>
    </source>
</evidence>
<dbReference type="InterPro" id="IPR001646">
    <property type="entry name" value="5peptide_repeat"/>
</dbReference>
<dbReference type="Gene3D" id="2.160.20.80">
    <property type="entry name" value="E3 ubiquitin-protein ligase SopA"/>
    <property type="match status" value="1"/>
</dbReference>
<protein>
    <submittedName>
        <fullName evidence="2">Pentapeptide repeat-containing protein</fullName>
    </submittedName>
</protein>
<accession>A0A3S0V622</accession>
<keyword evidence="3" id="KW-1185">Reference proteome</keyword>
<sequence length="165" mass="17545">MPPRLFVFAALAFLSLSGPALADCADPAEPKVTWRRCSFEGQAMAEAKLAGATLRDTSFQRSTLNKADLSEADGYRTKFISATARGARFDGARLLEADFTRADLTGATFRDADLRNAKMVGASLANADFTGAKLGGTDFRHADLSGARWIDGARVCADSSIGQCN</sequence>
<reference evidence="2 3" key="1">
    <citation type="submission" date="2018-12" db="EMBL/GenBank/DDBJ databases">
        <authorList>
            <person name="Yang Y."/>
        </authorList>
    </citation>
    <scope>NUCLEOTIDE SEQUENCE [LARGE SCALE GENOMIC DNA]</scope>
    <source>
        <strain evidence="2 3">GSF71</strain>
    </source>
</reference>
<gene>
    <name evidence="2" type="ORF">EJ913_13205</name>
</gene>
<evidence type="ECO:0000313" key="3">
    <source>
        <dbReference type="Proteomes" id="UP000280346"/>
    </source>
</evidence>